<proteinExistence type="predicted"/>
<name>A0ACB9PCZ0_BAUVA</name>
<dbReference type="Proteomes" id="UP000828941">
    <property type="component" value="Chromosome 4"/>
</dbReference>
<comment type="caution">
    <text evidence="1">The sequence shown here is derived from an EMBL/GenBank/DDBJ whole genome shotgun (WGS) entry which is preliminary data.</text>
</comment>
<keyword evidence="2" id="KW-1185">Reference proteome</keyword>
<evidence type="ECO:0000313" key="2">
    <source>
        <dbReference type="Proteomes" id="UP000828941"/>
    </source>
</evidence>
<evidence type="ECO:0000313" key="1">
    <source>
        <dbReference type="EMBL" id="KAI4346662.1"/>
    </source>
</evidence>
<sequence>MRSSHVERSLGQFWEEDMSCITWLDRQPPCSVIYVAFGSFTLFNPNQFKELALGLELTNRPFLWVVRSDVNNSTKNEYPDKFQGKLGKIVQWAPQRQVLSHPATACFISHCGWNSVLEGLSNGVPFLCWPYNCDQFFNKYYICDEWKVGLGFDSDEKGIVSNGEIKKKVEQLLNDQIIRDRSMKLKEMLKSEIAEGGRSWKNFNKFVKWLKE</sequence>
<protein>
    <submittedName>
        <fullName evidence="1">Uncharacterized protein</fullName>
    </submittedName>
</protein>
<gene>
    <name evidence="1" type="ORF">L6164_007540</name>
</gene>
<accession>A0ACB9PCZ0</accession>
<reference evidence="1 2" key="1">
    <citation type="journal article" date="2022" name="DNA Res.">
        <title>Chromosomal-level genome assembly of the orchid tree Bauhinia variegata (Leguminosae; Cercidoideae) supports the allotetraploid origin hypothesis of Bauhinia.</title>
        <authorList>
            <person name="Zhong Y."/>
            <person name="Chen Y."/>
            <person name="Zheng D."/>
            <person name="Pang J."/>
            <person name="Liu Y."/>
            <person name="Luo S."/>
            <person name="Meng S."/>
            <person name="Qian L."/>
            <person name="Wei D."/>
            <person name="Dai S."/>
            <person name="Zhou R."/>
        </authorList>
    </citation>
    <scope>NUCLEOTIDE SEQUENCE [LARGE SCALE GENOMIC DNA]</scope>
    <source>
        <strain evidence="1">BV-YZ2020</strain>
    </source>
</reference>
<dbReference type="EMBL" id="CM039429">
    <property type="protein sequence ID" value="KAI4346662.1"/>
    <property type="molecule type" value="Genomic_DNA"/>
</dbReference>
<organism evidence="1 2">
    <name type="scientific">Bauhinia variegata</name>
    <name type="common">Purple orchid tree</name>
    <name type="synonym">Phanera variegata</name>
    <dbReference type="NCBI Taxonomy" id="167791"/>
    <lineage>
        <taxon>Eukaryota</taxon>
        <taxon>Viridiplantae</taxon>
        <taxon>Streptophyta</taxon>
        <taxon>Embryophyta</taxon>
        <taxon>Tracheophyta</taxon>
        <taxon>Spermatophyta</taxon>
        <taxon>Magnoliopsida</taxon>
        <taxon>eudicotyledons</taxon>
        <taxon>Gunneridae</taxon>
        <taxon>Pentapetalae</taxon>
        <taxon>rosids</taxon>
        <taxon>fabids</taxon>
        <taxon>Fabales</taxon>
        <taxon>Fabaceae</taxon>
        <taxon>Cercidoideae</taxon>
        <taxon>Cercideae</taxon>
        <taxon>Bauhiniinae</taxon>
        <taxon>Bauhinia</taxon>
    </lineage>
</organism>